<keyword evidence="2" id="KW-1185">Reference proteome</keyword>
<reference evidence="1 2" key="1">
    <citation type="submission" date="2019-02" db="EMBL/GenBank/DDBJ databases">
        <title>Deep-cultivation of Planctomycetes and their phenomic and genomic characterization uncovers novel biology.</title>
        <authorList>
            <person name="Wiegand S."/>
            <person name="Jogler M."/>
            <person name="Boedeker C."/>
            <person name="Pinto D."/>
            <person name="Vollmers J."/>
            <person name="Rivas-Marin E."/>
            <person name="Kohn T."/>
            <person name="Peeters S.H."/>
            <person name="Heuer A."/>
            <person name="Rast P."/>
            <person name="Oberbeckmann S."/>
            <person name="Bunk B."/>
            <person name="Jeske O."/>
            <person name="Meyerdierks A."/>
            <person name="Storesund J.E."/>
            <person name="Kallscheuer N."/>
            <person name="Luecker S."/>
            <person name="Lage O.M."/>
            <person name="Pohl T."/>
            <person name="Merkel B.J."/>
            <person name="Hornburger P."/>
            <person name="Mueller R.-W."/>
            <person name="Bruemmer F."/>
            <person name="Labrenz M."/>
            <person name="Spormann A.M."/>
            <person name="Op den Camp H."/>
            <person name="Overmann J."/>
            <person name="Amann R."/>
            <person name="Jetten M.S.M."/>
            <person name="Mascher T."/>
            <person name="Medema M.H."/>
            <person name="Devos D.P."/>
            <person name="Kaster A.-K."/>
            <person name="Ovreas L."/>
            <person name="Rohde M."/>
            <person name="Galperin M.Y."/>
            <person name="Jogler C."/>
        </authorList>
    </citation>
    <scope>NUCLEOTIDE SEQUENCE [LARGE SCALE GENOMIC DNA]</scope>
    <source>
        <strain evidence="1 2">Pan265</strain>
    </source>
</reference>
<evidence type="ECO:0000313" key="2">
    <source>
        <dbReference type="Proteomes" id="UP000320386"/>
    </source>
</evidence>
<dbReference type="InterPro" id="IPR018247">
    <property type="entry name" value="EF_Hand_1_Ca_BS"/>
</dbReference>
<organism evidence="1 2">
    <name type="scientific">Mucisphaera calidilacus</name>
    <dbReference type="NCBI Taxonomy" id="2527982"/>
    <lineage>
        <taxon>Bacteria</taxon>
        <taxon>Pseudomonadati</taxon>
        <taxon>Planctomycetota</taxon>
        <taxon>Phycisphaerae</taxon>
        <taxon>Phycisphaerales</taxon>
        <taxon>Phycisphaeraceae</taxon>
        <taxon>Mucisphaera</taxon>
    </lineage>
</organism>
<dbReference type="InterPro" id="IPR036439">
    <property type="entry name" value="Dockerin_dom_sf"/>
</dbReference>
<dbReference type="Gene3D" id="1.10.1330.10">
    <property type="entry name" value="Dockerin domain"/>
    <property type="match status" value="1"/>
</dbReference>
<dbReference type="RefSeq" id="WP_145444370.1">
    <property type="nucleotide sequence ID" value="NZ_CP036280.1"/>
</dbReference>
<gene>
    <name evidence="1" type="ORF">Pan265_01580</name>
</gene>
<evidence type="ECO:0000313" key="1">
    <source>
        <dbReference type="EMBL" id="QDU70333.1"/>
    </source>
</evidence>
<protein>
    <recommendedName>
        <fullName evidence="3">Dockerin domain-containing protein</fullName>
    </recommendedName>
</protein>
<dbReference type="EMBL" id="CP036280">
    <property type="protein sequence ID" value="QDU70333.1"/>
    <property type="molecule type" value="Genomic_DNA"/>
</dbReference>
<dbReference type="OrthoDB" id="279348at2"/>
<dbReference type="GO" id="GO:0000272">
    <property type="term" value="P:polysaccharide catabolic process"/>
    <property type="evidence" value="ECO:0007669"/>
    <property type="project" value="InterPro"/>
</dbReference>
<dbReference type="Proteomes" id="UP000320386">
    <property type="component" value="Chromosome"/>
</dbReference>
<dbReference type="KEGG" id="mcad:Pan265_01580"/>
<evidence type="ECO:0008006" key="3">
    <source>
        <dbReference type="Google" id="ProtNLM"/>
    </source>
</evidence>
<dbReference type="PROSITE" id="PS00018">
    <property type="entry name" value="EF_HAND_1"/>
    <property type="match status" value="2"/>
</dbReference>
<accession>A0A518BTN3</accession>
<dbReference type="AlphaFoldDB" id="A0A518BTN3"/>
<proteinExistence type="predicted"/>
<name>A0A518BTN3_9BACT</name>
<sequence length="307" mass="32882">MSHAPRITGFSGTGYLRAQRDALGSPGHGTLTYAFEITNSASYQFAFSSRIGAGTQSSEHNDTWVRIVDADGNALAPIPNENVKNGAYWYKVYMNNRHGWIHDASNKDNDPHSLSWNLAAGAQYAIQISSRSKDHLVDRLFLGDRNRYALANKTSGKSANNTMFRNLENSLLAGEAIPGDLDCSGAIDAEDIDLLVNAIINGSAPGSYDLDDSGTVDADDLDFLITDILNTAVGDANLDQKVDLLDLSSLAANFHTSAGWAQGNFTLDPAVDLLDLSALASNFGFTSTIPEPASIAILNLGILATRR</sequence>